<dbReference type="EMBL" id="WJXA01000004">
    <property type="protein sequence ID" value="KAF7146554.1"/>
    <property type="molecule type" value="Genomic_DNA"/>
</dbReference>
<gene>
    <name evidence="2" type="ORF">RHSIM_Rhsim04G0143900</name>
</gene>
<dbReference type="PANTHER" id="PTHR21597:SF0">
    <property type="entry name" value="THO COMPLEX SUBUNIT 2"/>
    <property type="match status" value="1"/>
</dbReference>
<proteinExistence type="predicted"/>
<dbReference type="OrthoDB" id="29024at2759"/>
<dbReference type="GO" id="GO:0006406">
    <property type="term" value="P:mRNA export from nucleus"/>
    <property type="evidence" value="ECO:0007669"/>
    <property type="project" value="InterPro"/>
</dbReference>
<evidence type="ECO:0000313" key="3">
    <source>
        <dbReference type="Proteomes" id="UP000626092"/>
    </source>
</evidence>
<name>A0A834H6I9_RHOSS</name>
<dbReference type="Pfam" id="PF16134">
    <property type="entry name" value="THOC2_N"/>
    <property type="match status" value="1"/>
</dbReference>
<sequence>MIHDVCSPKVGAKWLVESALVPPRLFQEHCEEEFLWESEMIKIRAADLKSKEQVKAKGWARAYGQPEEWVVLGSPLEHMKGVFKVTTDKCCARLACFVKVVLQSHASQILGFKFQYYQRMEVNRHVSLGLYQLTALLVKEDFIDLDSIYPHLLPKDDEAFELYNSYSSKRLDEANKIGKINLAAIGKDLMEDEKQGDVTIDLFTAIDL</sequence>
<evidence type="ECO:0000259" key="1">
    <source>
        <dbReference type="Pfam" id="PF16134"/>
    </source>
</evidence>
<comment type="caution">
    <text evidence="2">The sequence shown here is derived from an EMBL/GenBank/DDBJ whole genome shotgun (WGS) entry which is preliminary data.</text>
</comment>
<dbReference type="AlphaFoldDB" id="A0A834H6I9"/>
<dbReference type="GO" id="GO:0003729">
    <property type="term" value="F:mRNA binding"/>
    <property type="evidence" value="ECO:0007669"/>
    <property type="project" value="TreeGrafter"/>
</dbReference>
<accession>A0A834H6I9</accession>
<dbReference type="InterPro" id="IPR040007">
    <property type="entry name" value="Tho2"/>
</dbReference>
<feature type="domain" description="THO complex subunit 2 N-terminal" evidence="1">
    <location>
        <begin position="104"/>
        <end position="194"/>
    </location>
</feature>
<dbReference type="GO" id="GO:0006397">
    <property type="term" value="P:mRNA processing"/>
    <property type="evidence" value="ECO:0007669"/>
    <property type="project" value="InterPro"/>
</dbReference>
<keyword evidence="3" id="KW-1185">Reference proteome</keyword>
<dbReference type="Proteomes" id="UP000626092">
    <property type="component" value="Unassembled WGS sequence"/>
</dbReference>
<organism evidence="2 3">
    <name type="scientific">Rhododendron simsii</name>
    <name type="common">Sims's rhododendron</name>
    <dbReference type="NCBI Taxonomy" id="118357"/>
    <lineage>
        <taxon>Eukaryota</taxon>
        <taxon>Viridiplantae</taxon>
        <taxon>Streptophyta</taxon>
        <taxon>Embryophyta</taxon>
        <taxon>Tracheophyta</taxon>
        <taxon>Spermatophyta</taxon>
        <taxon>Magnoliopsida</taxon>
        <taxon>eudicotyledons</taxon>
        <taxon>Gunneridae</taxon>
        <taxon>Pentapetalae</taxon>
        <taxon>asterids</taxon>
        <taxon>Ericales</taxon>
        <taxon>Ericaceae</taxon>
        <taxon>Ericoideae</taxon>
        <taxon>Rhodoreae</taxon>
        <taxon>Rhododendron</taxon>
    </lineage>
</organism>
<dbReference type="InterPro" id="IPR032302">
    <property type="entry name" value="THOC2_N"/>
</dbReference>
<protein>
    <recommendedName>
        <fullName evidence="1">THO complex subunit 2 N-terminal domain-containing protein</fullName>
    </recommendedName>
</protein>
<evidence type="ECO:0000313" key="2">
    <source>
        <dbReference type="EMBL" id="KAF7146554.1"/>
    </source>
</evidence>
<dbReference type="PANTHER" id="PTHR21597">
    <property type="entry name" value="THO2 PROTEIN"/>
    <property type="match status" value="1"/>
</dbReference>
<dbReference type="GO" id="GO:0000445">
    <property type="term" value="C:THO complex part of transcription export complex"/>
    <property type="evidence" value="ECO:0007669"/>
    <property type="project" value="TreeGrafter"/>
</dbReference>
<reference evidence="2" key="1">
    <citation type="submission" date="2019-11" db="EMBL/GenBank/DDBJ databases">
        <authorList>
            <person name="Liu Y."/>
            <person name="Hou J."/>
            <person name="Li T.-Q."/>
            <person name="Guan C.-H."/>
            <person name="Wu X."/>
            <person name="Wu H.-Z."/>
            <person name="Ling F."/>
            <person name="Zhang R."/>
            <person name="Shi X.-G."/>
            <person name="Ren J.-P."/>
            <person name="Chen E.-F."/>
            <person name="Sun J.-M."/>
        </authorList>
    </citation>
    <scope>NUCLEOTIDE SEQUENCE</scope>
    <source>
        <strain evidence="2">Adult_tree_wgs_1</strain>
        <tissue evidence="2">Leaves</tissue>
    </source>
</reference>